<dbReference type="Pfam" id="PF08450">
    <property type="entry name" value="SGL"/>
    <property type="match status" value="1"/>
</dbReference>
<feature type="binding site" evidence="15">
    <location>
        <position position="202"/>
    </location>
    <ligand>
        <name>a divalent metal cation</name>
        <dbReference type="ChEBI" id="CHEBI:60240"/>
    </ligand>
</feature>
<evidence type="ECO:0000256" key="7">
    <source>
        <dbReference type="ARBA" id="ARBA00013227"/>
    </source>
</evidence>
<dbReference type="Gene3D" id="2.120.10.30">
    <property type="entry name" value="TolB, C-terminal domain"/>
    <property type="match status" value="1"/>
</dbReference>
<keyword evidence="18" id="KW-1185">Reference proteome</keyword>
<feature type="binding site" evidence="15">
    <location>
        <position position="18"/>
    </location>
    <ligand>
        <name>a divalent metal cation</name>
        <dbReference type="ChEBI" id="CHEBI:60240"/>
    </ligand>
</feature>
<evidence type="ECO:0000256" key="10">
    <source>
        <dbReference type="ARBA" id="ARBA00022723"/>
    </source>
</evidence>
<dbReference type="PRINTS" id="PR01791">
    <property type="entry name" value="REGUCALCIN"/>
</dbReference>
<name>A0A8C1EWH9_CYPCA</name>
<comment type="subcellular location">
    <subcellularLocation>
        <location evidence="5">Cytoplasm</location>
    </subcellularLocation>
</comment>
<evidence type="ECO:0000256" key="9">
    <source>
        <dbReference type="ARBA" id="ARBA00022490"/>
    </source>
</evidence>
<dbReference type="InterPro" id="IPR011042">
    <property type="entry name" value="6-blade_b-propeller_TolB-like"/>
</dbReference>
<feature type="binding site" evidence="15">
    <location>
        <position position="152"/>
    </location>
    <ligand>
        <name>a divalent metal cation</name>
        <dbReference type="ChEBI" id="CHEBI:60240"/>
    </ligand>
</feature>
<feature type="active site" description="Proton donor/acceptor" evidence="14">
    <location>
        <position position="202"/>
    </location>
</feature>
<dbReference type="InterPro" id="IPR005511">
    <property type="entry name" value="SMP-30"/>
</dbReference>
<evidence type="ECO:0000256" key="4">
    <source>
        <dbReference type="ARBA" id="ARBA00001946"/>
    </source>
</evidence>
<evidence type="ECO:0000256" key="2">
    <source>
        <dbReference type="ARBA" id="ARBA00001913"/>
    </source>
</evidence>
<keyword evidence="10 15" id="KW-0479">Metal-binding</keyword>
<feature type="binding site" evidence="15">
    <location>
        <position position="102"/>
    </location>
    <ligand>
        <name>substrate</name>
    </ligand>
</feature>
<dbReference type="InterPro" id="IPR013658">
    <property type="entry name" value="SGL"/>
</dbReference>
<evidence type="ECO:0000256" key="3">
    <source>
        <dbReference type="ARBA" id="ARBA00001936"/>
    </source>
</evidence>
<comment type="cofactor">
    <cofactor evidence="3">
        <name>Mn(2+)</name>
        <dbReference type="ChEBI" id="CHEBI:29035"/>
    </cofactor>
</comment>
<dbReference type="OMA" id="HLWICHY"/>
<feature type="domain" description="SMP-30/Gluconolactonase/LRE-like region" evidence="16">
    <location>
        <begin position="16"/>
        <end position="234"/>
    </location>
</feature>
<evidence type="ECO:0000313" key="18">
    <source>
        <dbReference type="Proteomes" id="UP001108240"/>
    </source>
</evidence>
<keyword evidence="15" id="KW-0862">Zinc</keyword>
<comment type="similarity">
    <text evidence="6">Belongs to the SMP-30/CGR1 family.</text>
</comment>
<protein>
    <recommendedName>
        <fullName evidence="8">Regucalcin</fullName>
        <ecNumber evidence="7">3.1.1.17</ecNumber>
    </recommendedName>
    <alternativeName>
        <fullName evidence="13">Gluconolactonase</fullName>
    </alternativeName>
</protein>
<evidence type="ECO:0000256" key="14">
    <source>
        <dbReference type="PIRSR" id="PIRSR605511-1"/>
    </source>
</evidence>
<keyword evidence="11" id="KW-0378">Hydrolase</keyword>
<evidence type="ECO:0000256" key="8">
    <source>
        <dbReference type="ARBA" id="ARBA00016808"/>
    </source>
</evidence>
<accession>A0A8C1EWH9</accession>
<organism evidence="17 18">
    <name type="scientific">Cyprinus carpio carpio</name>
    <dbReference type="NCBI Taxonomy" id="630221"/>
    <lineage>
        <taxon>Eukaryota</taxon>
        <taxon>Metazoa</taxon>
        <taxon>Chordata</taxon>
        <taxon>Craniata</taxon>
        <taxon>Vertebrata</taxon>
        <taxon>Euteleostomi</taxon>
        <taxon>Actinopterygii</taxon>
        <taxon>Neopterygii</taxon>
        <taxon>Teleostei</taxon>
        <taxon>Ostariophysi</taxon>
        <taxon>Cypriniformes</taxon>
        <taxon>Cyprinidae</taxon>
        <taxon>Cyprininae</taxon>
        <taxon>Cyprinus</taxon>
    </lineage>
</organism>
<evidence type="ECO:0000256" key="6">
    <source>
        <dbReference type="ARBA" id="ARBA00008853"/>
    </source>
</evidence>
<keyword evidence="12" id="KW-0106">Calcium</keyword>
<dbReference type="PANTHER" id="PTHR10907">
    <property type="entry name" value="REGUCALCIN"/>
    <property type="match status" value="1"/>
</dbReference>
<dbReference type="InterPro" id="IPR008367">
    <property type="entry name" value="Regucalcin"/>
</dbReference>
<dbReference type="Ensembl" id="ENSCCRT00000090956.2">
    <property type="protein sequence ID" value="ENSCCRP00000083782.2"/>
    <property type="gene ID" value="ENSCCRG00000045614.2"/>
</dbReference>
<dbReference type="GO" id="GO:0004341">
    <property type="term" value="F:gluconolactonase activity"/>
    <property type="evidence" value="ECO:0007669"/>
    <property type="project" value="UniProtKB-EC"/>
</dbReference>
<evidence type="ECO:0000259" key="16">
    <source>
        <dbReference type="Pfam" id="PF08450"/>
    </source>
</evidence>
<dbReference type="Proteomes" id="UP001108240">
    <property type="component" value="Unplaced"/>
</dbReference>
<dbReference type="PANTHER" id="PTHR10907:SF47">
    <property type="entry name" value="REGUCALCIN"/>
    <property type="match status" value="1"/>
</dbReference>
<dbReference type="FunFam" id="2.120.10.30:FF:000027">
    <property type="entry name" value="Regucalcin homologue"/>
    <property type="match status" value="1"/>
</dbReference>
<proteinExistence type="inferred from homology"/>
<evidence type="ECO:0000256" key="12">
    <source>
        <dbReference type="ARBA" id="ARBA00022837"/>
    </source>
</evidence>
<dbReference type="GeneTree" id="ENSGT00390000014995"/>
<evidence type="ECO:0000256" key="15">
    <source>
        <dbReference type="PIRSR" id="PIRSR605511-2"/>
    </source>
</evidence>
<evidence type="ECO:0000313" key="17">
    <source>
        <dbReference type="Ensembl" id="ENSCCRP00000083782.2"/>
    </source>
</evidence>
<dbReference type="GO" id="GO:0005509">
    <property type="term" value="F:calcium ion binding"/>
    <property type="evidence" value="ECO:0007669"/>
    <property type="project" value="InterPro"/>
</dbReference>
<dbReference type="GO" id="GO:0030234">
    <property type="term" value="F:enzyme regulator activity"/>
    <property type="evidence" value="ECO:0007669"/>
    <property type="project" value="InterPro"/>
</dbReference>
<comment type="catalytic activity">
    <reaction evidence="1">
        <text>D-glucono-1,5-lactone + H2O = D-gluconate + H(+)</text>
        <dbReference type="Rhea" id="RHEA:10440"/>
        <dbReference type="ChEBI" id="CHEBI:15377"/>
        <dbReference type="ChEBI" id="CHEBI:15378"/>
        <dbReference type="ChEBI" id="CHEBI:16217"/>
        <dbReference type="ChEBI" id="CHEBI:18391"/>
        <dbReference type="EC" id="3.1.1.17"/>
    </reaction>
</comment>
<dbReference type="GO" id="GO:0019853">
    <property type="term" value="P:L-ascorbic acid biosynthetic process"/>
    <property type="evidence" value="ECO:0007669"/>
    <property type="project" value="TreeGrafter"/>
</dbReference>
<feature type="binding site" evidence="15">
    <location>
        <position position="122"/>
    </location>
    <ligand>
        <name>substrate</name>
    </ligand>
</feature>
<feature type="binding site" evidence="15">
    <location>
        <position position="104"/>
    </location>
    <ligand>
        <name>substrate</name>
    </ligand>
</feature>
<dbReference type="GO" id="GO:0005737">
    <property type="term" value="C:cytoplasm"/>
    <property type="evidence" value="ECO:0007669"/>
    <property type="project" value="UniProtKB-SubCell"/>
</dbReference>
<keyword evidence="9" id="KW-0963">Cytoplasm</keyword>
<evidence type="ECO:0000256" key="5">
    <source>
        <dbReference type="ARBA" id="ARBA00004496"/>
    </source>
</evidence>
<sequence length="285" mass="32559">MSSIKVECVIKEQNEIGESPVWEEKDSTLLYVDITGKRVSRWNSLTNQIDSIATEKLVGSVVPRQAGGYVIAEGTRFAFVDWVKRSVTPVANVDDREKPNTRFNDGKVDPAGRFFAGTMGLDMKPDVTDGALYTLLPDHSVVQHFDQVHLSNGLDWSLDHRIFYYIDSLAFMVEAFDYDIQTGGLSNRRTVYNMEKDEGIPDGMCIDTEGKLWVACYNAGRVLRIDPQTGTLPHRGKGKARQRDRQAERERLYDRLWLTMANVIIRLKEKERERSKRRGCQLTHQ</sequence>
<dbReference type="PRINTS" id="PR01790">
    <property type="entry name" value="SMP30FAMILY"/>
</dbReference>
<comment type="cofactor">
    <cofactor evidence="2">
        <name>Ca(2+)</name>
        <dbReference type="ChEBI" id="CHEBI:29108"/>
    </cofactor>
</comment>
<reference evidence="17" key="2">
    <citation type="submission" date="2025-09" db="UniProtKB">
        <authorList>
            <consortium name="Ensembl"/>
        </authorList>
    </citation>
    <scope>IDENTIFICATION</scope>
</reference>
<comment type="cofactor">
    <cofactor evidence="4">
        <name>Mg(2+)</name>
        <dbReference type="ChEBI" id="CHEBI:18420"/>
    </cofactor>
</comment>
<comment type="cofactor">
    <cofactor evidence="15">
        <name>Zn(2+)</name>
        <dbReference type="ChEBI" id="CHEBI:29105"/>
    </cofactor>
    <text evidence="15">Binds 1 divalent metal cation per subunit.</text>
</comment>
<dbReference type="SUPFAM" id="SSF63829">
    <property type="entry name" value="Calcium-dependent phosphotriesterase"/>
    <property type="match status" value="1"/>
</dbReference>
<dbReference type="EC" id="3.1.1.17" evidence="7"/>
<dbReference type="AlphaFoldDB" id="A0A8C1EWH9"/>
<evidence type="ECO:0000256" key="13">
    <source>
        <dbReference type="ARBA" id="ARBA00032464"/>
    </source>
</evidence>
<evidence type="ECO:0000256" key="1">
    <source>
        <dbReference type="ARBA" id="ARBA00001589"/>
    </source>
</evidence>
<reference evidence="17" key="1">
    <citation type="submission" date="2025-08" db="UniProtKB">
        <authorList>
            <consortium name="Ensembl"/>
        </authorList>
    </citation>
    <scope>IDENTIFICATION</scope>
</reference>
<evidence type="ECO:0000256" key="11">
    <source>
        <dbReference type="ARBA" id="ARBA00022801"/>
    </source>
</evidence>